<accession>A0A7I7U529</accession>
<dbReference type="EMBL" id="AP022598">
    <property type="protein sequence ID" value="BBY76462.1"/>
    <property type="molecule type" value="Genomic_DNA"/>
</dbReference>
<protein>
    <submittedName>
        <fullName evidence="6">ABC transporter ATP-binding protein</fullName>
    </submittedName>
</protein>
<dbReference type="InterPro" id="IPR003593">
    <property type="entry name" value="AAA+_ATPase"/>
</dbReference>
<keyword evidence="4 6" id="KW-0067">ATP-binding</keyword>
<dbReference type="FunFam" id="3.40.50.300:FF:000016">
    <property type="entry name" value="Oligopeptide ABC transporter ATP-binding component"/>
    <property type="match status" value="1"/>
</dbReference>
<proteinExistence type="inferred from homology"/>
<dbReference type="InterPro" id="IPR003439">
    <property type="entry name" value="ABC_transporter-like_ATP-bd"/>
</dbReference>
<evidence type="ECO:0000259" key="5">
    <source>
        <dbReference type="PROSITE" id="PS50893"/>
    </source>
</evidence>
<dbReference type="PROSITE" id="PS50893">
    <property type="entry name" value="ABC_TRANSPORTER_2"/>
    <property type="match status" value="2"/>
</dbReference>
<dbReference type="GO" id="GO:0005524">
    <property type="term" value="F:ATP binding"/>
    <property type="evidence" value="ECO:0007669"/>
    <property type="project" value="UniProtKB-KW"/>
</dbReference>
<dbReference type="Proteomes" id="UP000466554">
    <property type="component" value="Chromosome"/>
</dbReference>
<dbReference type="RefSeq" id="WP_163766909.1">
    <property type="nucleotide sequence ID" value="NZ_AP022598.1"/>
</dbReference>
<dbReference type="PANTHER" id="PTHR43776:SF7">
    <property type="entry name" value="D,D-DIPEPTIDE TRANSPORT ATP-BINDING PROTEIN DDPF-RELATED"/>
    <property type="match status" value="1"/>
</dbReference>
<evidence type="ECO:0000256" key="4">
    <source>
        <dbReference type="ARBA" id="ARBA00022840"/>
    </source>
</evidence>
<dbReference type="PROSITE" id="PS00211">
    <property type="entry name" value="ABC_TRANSPORTER_1"/>
    <property type="match status" value="2"/>
</dbReference>
<gene>
    <name evidence="6" type="ORF">MPRF_33610</name>
</gene>
<feature type="domain" description="ABC transporter" evidence="5">
    <location>
        <begin position="284"/>
        <end position="533"/>
    </location>
</feature>
<dbReference type="GO" id="GO:0015833">
    <property type="term" value="P:peptide transport"/>
    <property type="evidence" value="ECO:0007669"/>
    <property type="project" value="InterPro"/>
</dbReference>
<keyword evidence="2" id="KW-0813">Transport</keyword>
<dbReference type="SUPFAM" id="SSF52540">
    <property type="entry name" value="P-loop containing nucleoside triphosphate hydrolases"/>
    <property type="match status" value="2"/>
</dbReference>
<dbReference type="Pfam" id="PF08352">
    <property type="entry name" value="oligo_HPY"/>
    <property type="match status" value="2"/>
</dbReference>
<dbReference type="CDD" id="cd03257">
    <property type="entry name" value="ABC_NikE_OppD_transporters"/>
    <property type="match status" value="2"/>
</dbReference>
<sequence length="544" mass="58790">MALFDVSDLAVTLHTGNRATGRRVVRAVESFSFAVDEGQTLAIVGESGSGKSVSLLAATRLLGTNADVTGAVRFAGRDLLTLPDRELRQILGKDIGFVFQDPQSNLHPFKTIGSQIDEVLRIHGSRTRRARRARAVALLDEVGIARPEKAYASYPAEFSGGMRQRAMIAIAIAHNPALIIADEPTTALDVSVQAGILRLLARLQAEHRTAVVFVSHDLGVVHEIADTVVVVKDGRVVESAAREQIYGDPQQPYTRELLDASLVHSIDAAPSIGTPPDRQDNPLLTVRGLRKSYRERGRHRRRRTVVENLDFTLHRGEIVGLVGESGSGKSTVGRIIAGLQYADAGEITLAGTTFPTSASDGIPRLPAATRRTVQLVFQDPYSSLNPRRTVAESLAAPLLAQREPREYITGQVERAADAARLPRALMERHPAELSGGQRQRVAIARALVLAPRLIVADEALSSLDVTTQSEILALIRRLADEEDTAFLFITHDLGVVSSVAHRVIVLGPDGVEEIGDTAEVFAAPQSSYTRALIDAVPRLDARVS</sequence>
<evidence type="ECO:0000256" key="3">
    <source>
        <dbReference type="ARBA" id="ARBA00022741"/>
    </source>
</evidence>
<organism evidence="6 7">
    <name type="scientific">Mycolicibacterium parafortuitum</name>
    <name type="common">Mycobacterium parafortuitum</name>
    <dbReference type="NCBI Taxonomy" id="39692"/>
    <lineage>
        <taxon>Bacteria</taxon>
        <taxon>Bacillati</taxon>
        <taxon>Actinomycetota</taxon>
        <taxon>Actinomycetes</taxon>
        <taxon>Mycobacteriales</taxon>
        <taxon>Mycobacteriaceae</taxon>
        <taxon>Mycolicibacterium</taxon>
    </lineage>
</organism>
<evidence type="ECO:0000313" key="6">
    <source>
        <dbReference type="EMBL" id="BBY76462.1"/>
    </source>
</evidence>
<dbReference type="Gene3D" id="3.40.50.300">
    <property type="entry name" value="P-loop containing nucleotide triphosphate hydrolases"/>
    <property type="match status" value="2"/>
</dbReference>
<evidence type="ECO:0000256" key="1">
    <source>
        <dbReference type="ARBA" id="ARBA00005417"/>
    </source>
</evidence>
<dbReference type="Pfam" id="PF00005">
    <property type="entry name" value="ABC_tran"/>
    <property type="match status" value="2"/>
</dbReference>
<evidence type="ECO:0000313" key="7">
    <source>
        <dbReference type="Proteomes" id="UP000466554"/>
    </source>
</evidence>
<dbReference type="InterPro" id="IPR050319">
    <property type="entry name" value="ABC_transp_ATP-bind"/>
</dbReference>
<evidence type="ECO:0000256" key="2">
    <source>
        <dbReference type="ARBA" id="ARBA00022448"/>
    </source>
</evidence>
<dbReference type="NCBIfam" id="NF008453">
    <property type="entry name" value="PRK11308.1"/>
    <property type="match status" value="2"/>
</dbReference>
<comment type="similarity">
    <text evidence="1">Belongs to the ABC transporter superfamily.</text>
</comment>
<dbReference type="AlphaFoldDB" id="A0A7I7U529"/>
<dbReference type="InterPro" id="IPR017871">
    <property type="entry name" value="ABC_transporter-like_CS"/>
</dbReference>
<dbReference type="InterPro" id="IPR013563">
    <property type="entry name" value="Oligopep_ABC_C"/>
</dbReference>
<dbReference type="GO" id="GO:0016887">
    <property type="term" value="F:ATP hydrolysis activity"/>
    <property type="evidence" value="ECO:0007669"/>
    <property type="project" value="InterPro"/>
</dbReference>
<reference evidence="6 7" key="1">
    <citation type="journal article" date="2019" name="Emerg. Microbes Infect.">
        <title>Comprehensive subspecies identification of 175 nontuberculous mycobacteria species based on 7547 genomic profiles.</title>
        <authorList>
            <person name="Matsumoto Y."/>
            <person name="Kinjo T."/>
            <person name="Motooka D."/>
            <person name="Nabeya D."/>
            <person name="Jung N."/>
            <person name="Uechi K."/>
            <person name="Horii T."/>
            <person name="Iida T."/>
            <person name="Fujita J."/>
            <person name="Nakamura S."/>
        </authorList>
    </citation>
    <scope>NUCLEOTIDE SEQUENCE [LARGE SCALE GENOMIC DNA]</scope>
    <source>
        <strain evidence="6 7">JCM 6367</strain>
    </source>
</reference>
<dbReference type="PANTHER" id="PTHR43776">
    <property type="entry name" value="TRANSPORT ATP-BINDING PROTEIN"/>
    <property type="match status" value="1"/>
</dbReference>
<keyword evidence="3" id="KW-0547">Nucleotide-binding</keyword>
<dbReference type="InterPro" id="IPR027417">
    <property type="entry name" value="P-loop_NTPase"/>
</dbReference>
<feature type="domain" description="ABC transporter" evidence="5">
    <location>
        <begin position="4"/>
        <end position="258"/>
    </location>
</feature>
<dbReference type="GO" id="GO:0055085">
    <property type="term" value="P:transmembrane transport"/>
    <property type="evidence" value="ECO:0007669"/>
    <property type="project" value="UniProtKB-ARBA"/>
</dbReference>
<dbReference type="SMART" id="SM00382">
    <property type="entry name" value="AAA"/>
    <property type="match status" value="2"/>
</dbReference>
<name>A0A7I7U529_MYCPF</name>